<gene>
    <name evidence="2" type="ORF">Zmor_023383</name>
</gene>
<dbReference type="EMBL" id="JALNTZ010000007">
    <property type="protein sequence ID" value="KAJ3645747.1"/>
    <property type="molecule type" value="Genomic_DNA"/>
</dbReference>
<keyword evidence="1" id="KW-0732">Signal</keyword>
<dbReference type="AlphaFoldDB" id="A0AA38I0D3"/>
<name>A0AA38I0D3_9CUCU</name>
<feature type="chain" id="PRO_5041369370" description="Protein sleepless" evidence="1">
    <location>
        <begin position="22"/>
        <end position="124"/>
    </location>
</feature>
<protein>
    <recommendedName>
        <fullName evidence="4">Protein sleepless</fullName>
    </recommendedName>
</protein>
<organism evidence="2 3">
    <name type="scientific">Zophobas morio</name>
    <dbReference type="NCBI Taxonomy" id="2755281"/>
    <lineage>
        <taxon>Eukaryota</taxon>
        <taxon>Metazoa</taxon>
        <taxon>Ecdysozoa</taxon>
        <taxon>Arthropoda</taxon>
        <taxon>Hexapoda</taxon>
        <taxon>Insecta</taxon>
        <taxon>Pterygota</taxon>
        <taxon>Neoptera</taxon>
        <taxon>Endopterygota</taxon>
        <taxon>Coleoptera</taxon>
        <taxon>Polyphaga</taxon>
        <taxon>Cucujiformia</taxon>
        <taxon>Tenebrionidae</taxon>
        <taxon>Zophobas</taxon>
    </lineage>
</organism>
<proteinExistence type="predicted"/>
<dbReference type="Proteomes" id="UP001168821">
    <property type="component" value="Unassembled WGS sequence"/>
</dbReference>
<evidence type="ECO:0000313" key="2">
    <source>
        <dbReference type="EMBL" id="KAJ3645747.1"/>
    </source>
</evidence>
<evidence type="ECO:0000256" key="1">
    <source>
        <dbReference type="SAM" id="SignalP"/>
    </source>
</evidence>
<evidence type="ECO:0008006" key="4">
    <source>
        <dbReference type="Google" id="ProtNLM"/>
    </source>
</evidence>
<feature type="signal peptide" evidence="1">
    <location>
        <begin position="1"/>
        <end position="21"/>
    </location>
</feature>
<evidence type="ECO:0000313" key="3">
    <source>
        <dbReference type="Proteomes" id="UP001168821"/>
    </source>
</evidence>
<accession>A0AA38I0D3</accession>
<sequence length="124" mass="12841">MVKILLLAVITIALTLHESDAIKCHTCAPEACEVSKATEKTCGLSIGSSQEAVCTTEVPKGSKTPNIGIRKCQIVAKGAEPNCPPTSDCTTCKSDLCNSAPSTSSRVAMIGVVTAFVAAKFLLN</sequence>
<comment type="caution">
    <text evidence="2">The sequence shown here is derived from an EMBL/GenBank/DDBJ whole genome shotgun (WGS) entry which is preliminary data.</text>
</comment>
<keyword evidence="3" id="KW-1185">Reference proteome</keyword>
<reference evidence="2" key="1">
    <citation type="journal article" date="2023" name="G3 (Bethesda)">
        <title>Whole genome assemblies of Zophobas morio and Tenebrio molitor.</title>
        <authorList>
            <person name="Kaur S."/>
            <person name="Stinson S.A."/>
            <person name="diCenzo G.C."/>
        </authorList>
    </citation>
    <scope>NUCLEOTIDE SEQUENCE</scope>
    <source>
        <strain evidence="2">QUZm001</strain>
    </source>
</reference>